<evidence type="ECO:0000313" key="4">
    <source>
        <dbReference type="Proteomes" id="UP000053477"/>
    </source>
</evidence>
<sequence>MLWTYMSEMARFGSEESDLEKEFEIKAQTFRRAQVLYKDLKKTTRSSTQSRSNYSDISQDIPHDGKQLALLDDGSAVKLLRRMNRTTSSKSSVAVHMKHTFANFRGPIKSDIVQAAFMSMEKEIKFISKLLQVKRDDKLSGILKSIFMMARRCVIILNKCDEGQLGREFSDFATDRFKAAYTLVQNISSVLQEIEKLEKPFGEILISVDLTPLSTPSNNSVSYKRASNDRKEFLKELPELPTLRDLVDNVALLIRECQGFVKGTEDLLRIASSNSAASVWEANAAAMQCDADDYDRSKATKFLEENPRLRSLYNDEVDRDYLPTCHVTVSQGQPASIDESIAKMKELNLFELEDYPGAASPHDWGSFGIVYKAPFVHDGLKVALKKFIVTPDKATTYKRITREAMIVSELNHENISPFYGYKESPAYEAIDIALVSPFYPQGNLRDFVRDTRKGVKPELVKVKLLRDVARALQYLHNPNKKGGIVIHGDLRAMNVLIGPNQKALLCDFGLATRTDLDPKWHTKTNETNDAYLAYEFFDLNKTKPIALSIKTDTYAFGCICYEVFYEDYPYHDVGDRHIPILKSKKEPPTTTNIPRKYRLEMGYRQLLARCWHPEPSRRPSATRLVEYLDEFVSFLSPPRS</sequence>
<dbReference type="InterPro" id="IPR011009">
    <property type="entry name" value="Kinase-like_dom_sf"/>
</dbReference>
<dbReference type="InParanoid" id="A0A0H2RGF4"/>
<feature type="domain" description="Protein kinase" evidence="2">
    <location>
        <begin position="356"/>
        <end position="632"/>
    </location>
</feature>
<keyword evidence="3" id="KW-0808">Transferase</keyword>
<evidence type="ECO:0000259" key="2">
    <source>
        <dbReference type="PROSITE" id="PS50011"/>
    </source>
</evidence>
<evidence type="ECO:0000313" key="3">
    <source>
        <dbReference type="EMBL" id="KLO08633.1"/>
    </source>
</evidence>
<dbReference type="PROSITE" id="PS00109">
    <property type="entry name" value="PROTEIN_KINASE_TYR"/>
    <property type="match status" value="1"/>
</dbReference>
<dbReference type="Proteomes" id="UP000053477">
    <property type="component" value="Unassembled WGS sequence"/>
</dbReference>
<evidence type="ECO:0000256" key="1">
    <source>
        <dbReference type="SAM" id="MobiDB-lite"/>
    </source>
</evidence>
<dbReference type="EMBL" id="KQ086083">
    <property type="protein sequence ID" value="KLO08633.1"/>
    <property type="molecule type" value="Genomic_DNA"/>
</dbReference>
<dbReference type="Pfam" id="PF00069">
    <property type="entry name" value="Pkinase"/>
    <property type="match status" value="1"/>
</dbReference>
<dbReference type="AlphaFoldDB" id="A0A0H2RGF4"/>
<dbReference type="InterPro" id="IPR051681">
    <property type="entry name" value="Ser/Thr_Kinases-Pseudokinases"/>
</dbReference>
<gene>
    <name evidence="3" type="ORF">SCHPADRAFT_601697</name>
</gene>
<dbReference type="GO" id="GO:0005524">
    <property type="term" value="F:ATP binding"/>
    <property type="evidence" value="ECO:0007669"/>
    <property type="project" value="InterPro"/>
</dbReference>
<dbReference type="InterPro" id="IPR008266">
    <property type="entry name" value="Tyr_kinase_AS"/>
</dbReference>
<dbReference type="STRING" id="27342.A0A0H2RGF4"/>
<dbReference type="GO" id="GO:0004674">
    <property type="term" value="F:protein serine/threonine kinase activity"/>
    <property type="evidence" value="ECO:0007669"/>
    <property type="project" value="TreeGrafter"/>
</dbReference>
<protein>
    <submittedName>
        <fullName evidence="3">Kinase-like protein</fullName>
    </submittedName>
</protein>
<keyword evidence="4" id="KW-1185">Reference proteome</keyword>
<accession>A0A0H2RGF4</accession>
<dbReference type="OrthoDB" id="4062651at2759"/>
<dbReference type="PANTHER" id="PTHR44329">
    <property type="entry name" value="SERINE/THREONINE-PROTEIN KINASE TNNI3K-RELATED"/>
    <property type="match status" value="1"/>
</dbReference>
<keyword evidence="3" id="KW-0418">Kinase</keyword>
<dbReference type="Gene3D" id="1.10.510.10">
    <property type="entry name" value="Transferase(Phosphotransferase) domain 1"/>
    <property type="match status" value="1"/>
</dbReference>
<name>A0A0H2RGF4_9AGAM</name>
<dbReference type="InterPro" id="IPR000719">
    <property type="entry name" value="Prot_kinase_dom"/>
</dbReference>
<feature type="region of interest" description="Disordered" evidence="1">
    <location>
        <begin position="41"/>
        <end position="60"/>
    </location>
</feature>
<reference evidence="3 4" key="1">
    <citation type="submission" date="2015-04" db="EMBL/GenBank/DDBJ databases">
        <title>Complete genome sequence of Schizopora paradoxa KUC8140, a cosmopolitan wood degrader in East Asia.</title>
        <authorList>
            <consortium name="DOE Joint Genome Institute"/>
            <person name="Min B."/>
            <person name="Park H."/>
            <person name="Jang Y."/>
            <person name="Kim J.-J."/>
            <person name="Kim K.H."/>
            <person name="Pangilinan J."/>
            <person name="Lipzen A."/>
            <person name="Riley R."/>
            <person name="Grigoriev I.V."/>
            <person name="Spatafora J.W."/>
            <person name="Choi I.-G."/>
        </authorList>
    </citation>
    <scope>NUCLEOTIDE SEQUENCE [LARGE SCALE GENOMIC DNA]</scope>
    <source>
        <strain evidence="3 4">KUC8140</strain>
    </source>
</reference>
<dbReference type="SUPFAM" id="SSF56112">
    <property type="entry name" value="Protein kinase-like (PK-like)"/>
    <property type="match status" value="1"/>
</dbReference>
<proteinExistence type="predicted"/>
<organism evidence="3 4">
    <name type="scientific">Schizopora paradoxa</name>
    <dbReference type="NCBI Taxonomy" id="27342"/>
    <lineage>
        <taxon>Eukaryota</taxon>
        <taxon>Fungi</taxon>
        <taxon>Dikarya</taxon>
        <taxon>Basidiomycota</taxon>
        <taxon>Agaricomycotina</taxon>
        <taxon>Agaricomycetes</taxon>
        <taxon>Hymenochaetales</taxon>
        <taxon>Schizoporaceae</taxon>
        <taxon>Schizopora</taxon>
    </lineage>
</organism>
<dbReference type="PROSITE" id="PS50011">
    <property type="entry name" value="PROTEIN_KINASE_DOM"/>
    <property type="match status" value="1"/>
</dbReference>